<dbReference type="Proteomes" id="UP000241854">
    <property type="component" value="Chromosome"/>
</dbReference>
<dbReference type="RefSeq" id="WP_107916432.1">
    <property type="nucleotide sequence ID" value="NZ_CP021642.1"/>
</dbReference>
<evidence type="ECO:0000313" key="1">
    <source>
        <dbReference type="EMBL" id="AVX43502.1"/>
    </source>
</evidence>
<dbReference type="AlphaFoldDB" id="A0A2R4NYJ5"/>
<sequence length="244" mass="28142">MSIFAFEDLSRQKKILASKCSDRSKRFYCPNPQCDAHLFLCNQDGVSKAYFRATLKSHPHNLDCYYKNSNVGSIENFDEKAFKFDSFMDNLFKFAVPQNCSALPLNNSKLPSGNEIKQVRTIRQIYDLCKSMDINDEFAGIKIWKMLLDNRSVKSYTKGVFGKKLIEAKFRNYSKDSKTIFVKLEDRFIFTLNLNDESLFNKILSGILENRGGNIVVAGDWKGNDKIYSDITSQRQIWIVGKEK</sequence>
<gene>
    <name evidence="1" type="ORF">CCS77_0441</name>
</gene>
<accession>A0A2R4NYJ5</accession>
<dbReference type="EMBL" id="CP021642">
    <property type="protein sequence ID" value="AVX43502.1"/>
    <property type="molecule type" value="Genomic_DNA"/>
</dbReference>
<evidence type="ECO:0000313" key="2">
    <source>
        <dbReference type="Proteomes" id="UP000241854"/>
    </source>
</evidence>
<proteinExistence type="predicted"/>
<name>A0A2R4NYJ5_9BACT</name>
<protein>
    <submittedName>
        <fullName evidence="1">Uncharacterized protein</fullName>
    </submittedName>
</protein>
<organism evidence="1 2">
    <name type="scientific">Campylobacter concisus</name>
    <dbReference type="NCBI Taxonomy" id="199"/>
    <lineage>
        <taxon>Bacteria</taxon>
        <taxon>Pseudomonadati</taxon>
        <taxon>Campylobacterota</taxon>
        <taxon>Epsilonproteobacteria</taxon>
        <taxon>Campylobacterales</taxon>
        <taxon>Campylobacteraceae</taxon>
        <taxon>Campylobacter</taxon>
    </lineage>
</organism>
<reference evidence="1 2" key="1">
    <citation type="journal article" date="2018" name="Emerg. Microbes Infect.">
        <title>Genomic analysis of oral Campylobacter concisus strains identified a potential bacterial molecular marker associated with active Crohn's disease.</title>
        <authorList>
            <person name="Liu F."/>
            <person name="Ma R."/>
            <person name="Tay C.Y.A."/>
            <person name="Octavia S."/>
            <person name="Lan R."/>
            <person name="Chung H.K.L."/>
            <person name="Riordan S.M."/>
            <person name="Grimm M.C."/>
            <person name="Leong R.W."/>
            <person name="Tanaka M.M."/>
            <person name="Connor S."/>
            <person name="Zhang L."/>
        </authorList>
    </citation>
    <scope>NUCLEOTIDE SEQUENCE [LARGE SCALE GENOMIC DNA]</scope>
    <source>
        <strain evidence="1 2">P2CDO4</strain>
    </source>
</reference>